<reference evidence="2 3" key="1">
    <citation type="journal article" date="2010" name="J. Bacteriol.">
        <title>Genome sequences of Pelagibaca bermudensis HTCC2601T and Maritimibacter alkaliphilus HTCC2654T, the type strains of two marine Roseobacter genera.</title>
        <authorList>
            <person name="Thrash J.C."/>
            <person name="Cho J.C."/>
            <person name="Ferriera S."/>
            <person name="Johnson J."/>
            <person name="Vergin K.L."/>
            <person name="Giovannoni S.J."/>
        </authorList>
    </citation>
    <scope>NUCLEOTIDE SEQUENCE [LARGE SCALE GENOMIC DNA]</scope>
    <source>
        <strain evidence="2 3">HTCC2654</strain>
    </source>
</reference>
<feature type="transmembrane region" description="Helical" evidence="1">
    <location>
        <begin position="119"/>
        <end position="137"/>
    </location>
</feature>
<proteinExistence type="predicted"/>
<evidence type="ECO:0000313" key="2">
    <source>
        <dbReference type="EMBL" id="EAQ13834.1"/>
    </source>
</evidence>
<evidence type="ECO:0000313" key="3">
    <source>
        <dbReference type="Proteomes" id="UP000002931"/>
    </source>
</evidence>
<dbReference type="eggNOG" id="ENOG5033Z4X">
    <property type="taxonomic scope" value="Bacteria"/>
</dbReference>
<feature type="transmembrane region" description="Helical" evidence="1">
    <location>
        <begin position="32"/>
        <end position="50"/>
    </location>
</feature>
<keyword evidence="1" id="KW-0812">Transmembrane</keyword>
<keyword evidence="3" id="KW-1185">Reference proteome</keyword>
<dbReference type="RefSeq" id="WP_008331965.1">
    <property type="nucleotide sequence ID" value="NZ_CH902578.1"/>
</dbReference>
<dbReference type="Proteomes" id="UP000002931">
    <property type="component" value="Unassembled WGS sequence"/>
</dbReference>
<organism evidence="2 3">
    <name type="scientific">Maritimibacter alkaliphilus HTCC2654</name>
    <dbReference type="NCBI Taxonomy" id="314271"/>
    <lineage>
        <taxon>Bacteria</taxon>
        <taxon>Pseudomonadati</taxon>
        <taxon>Pseudomonadota</taxon>
        <taxon>Alphaproteobacteria</taxon>
        <taxon>Rhodobacterales</taxon>
        <taxon>Roseobacteraceae</taxon>
        <taxon>Maritimibacter</taxon>
    </lineage>
</organism>
<evidence type="ECO:0008006" key="4">
    <source>
        <dbReference type="Google" id="ProtNLM"/>
    </source>
</evidence>
<dbReference type="STRING" id="314271.RB2654_12214"/>
<sequence length="467" mass="52000">MTVERTRGIAVMAVFTFILFAMPRLNVKLGPIPIYIIDGVAAYIILRGYIMARHNPVARYPFRGLIAIITALIVLSEVSVVVYGGSALFGIYTAIEFFLAFGMVFAIPQFVRTAKDVELVLKALSLGLLVTASMIIMSSLPQTRPIAIAIFSIPQLDPANSANRYSIRYGDYGVRGKSLVGVSILSATFVAVAWPMVSYLKTKRFHLSAFWSFVTTVGIFLSPMGIVMAYSRQALSELVLILGALLIFPFWQLRSIMLRPVLISVGLVIFVGVGSSLFFFDRYVNRFTATFNDPFTDERESRRFLSFVTPFEHVLDYPQFFIVGAGSTSNRQDDFEMGRFENNHSLIGQGYFAHGMLSTFLFVFLLISAFNYANVHRRNAARLAPLARDWPRALYLAYLPMFPVAAFSPAFGENVRGVYMFIFVLGLLSALRNPDLMASLSKPANVALRDEAPSVRDDTPLPEESHA</sequence>
<feature type="transmembrane region" description="Helical" evidence="1">
    <location>
        <begin position="260"/>
        <end position="280"/>
    </location>
</feature>
<feature type="transmembrane region" description="Helical" evidence="1">
    <location>
        <begin position="7"/>
        <end position="26"/>
    </location>
</feature>
<name>A3VCG8_9RHOB</name>
<feature type="transmembrane region" description="Helical" evidence="1">
    <location>
        <begin position="351"/>
        <end position="372"/>
    </location>
</feature>
<feature type="transmembrane region" description="Helical" evidence="1">
    <location>
        <begin position="62"/>
        <end position="83"/>
    </location>
</feature>
<protein>
    <recommendedName>
        <fullName evidence="4">O-antigen polymerase</fullName>
    </recommendedName>
</protein>
<comment type="caution">
    <text evidence="2">The sequence shown here is derived from an EMBL/GenBank/DDBJ whole genome shotgun (WGS) entry which is preliminary data.</text>
</comment>
<accession>A3VCG8</accession>
<dbReference type="AlphaFoldDB" id="A3VCG8"/>
<keyword evidence="1" id="KW-0472">Membrane</keyword>
<feature type="transmembrane region" description="Helical" evidence="1">
    <location>
        <begin position="417"/>
        <end position="433"/>
    </location>
</feature>
<dbReference type="OrthoDB" id="7846946at2"/>
<dbReference type="EMBL" id="AAMT01000003">
    <property type="protein sequence ID" value="EAQ13834.1"/>
    <property type="molecule type" value="Genomic_DNA"/>
</dbReference>
<feature type="transmembrane region" description="Helical" evidence="1">
    <location>
        <begin position="209"/>
        <end position="228"/>
    </location>
</feature>
<feature type="transmembrane region" description="Helical" evidence="1">
    <location>
        <begin position="89"/>
        <end position="107"/>
    </location>
</feature>
<feature type="transmembrane region" description="Helical" evidence="1">
    <location>
        <begin position="393"/>
        <end position="411"/>
    </location>
</feature>
<gene>
    <name evidence="2" type="ORF">RB2654_12214</name>
</gene>
<feature type="transmembrane region" description="Helical" evidence="1">
    <location>
        <begin position="178"/>
        <end position="197"/>
    </location>
</feature>
<evidence type="ECO:0000256" key="1">
    <source>
        <dbReference type="SAM" id="Phobius"/>
    </source>
</evidence>
<keyword evidence="1" id="KW-1133">Transmembrane helix</keyword>
<feature type="transmembrane region" description="Helical" evidence="1">
    <location>
        <begin position="234"/>
        <end position="253"/>
    </location>
</feature>
<dbReference type="HOGENOM" id="CLU_585010_0_0_5"/>